<dbReference type="AlphaFoldDB" id="A0A415E699"/>
<proteinExistence type="inferred from homology"/>
<dbReference type="InterPro" id="IPR046826">
    <property type="entry name" value="PDH_N"/>
</dbReference>
<dbReference type="GO" id="GO:0070403">
    <property type="term" value="F:NAD+ binding"/>
    <property type="evidence" value="ECO:0007669"/>
    <property type="project" value="InterPro"/>
</dbReference>
<organism evidence="5 6">
    <name type="scientific">Emergencia timonensis</name>
    <dbReference type="NCBI Taxonomy" id="1776384"/>
    <lineage>
        <taxon>Bacteria</taxon>
        <taxon>Bacillati</taxon>
        <taxon>Bacillota</taxon>
        <taxon>Clostridia</taxon>
        <taxon>Peptostreptococcales</taxon>
        <taxon>Anaerovoracaceae</taxon>
        <taxon>Emergencia</taxon>
    </lineage>
</organism>
<dbReference type="SUPFAM" id="SSF48179">
    <property type="entry name" value="6-phosphogluconate dehydrogenase C-terminal domain-like"/>
    <property type="match status" value="1"/>
</dbReference>
<dbReference type="GO" id="GO:0006571">
    <property type="term" value="P:tyrosine biosynthetic process"/>
    <property type="evidence" value="ECO:0007669"/>
    <property type="project" value="InterPro"/>
</dbReference>
<comment type="caution">
    <text evidence="5">The sequence shown here is derived from an EMBL/GenBank/DDBJ whole genome shotgun (WGS) entry which is preliminary data.</text>
</comment>
<feature type="domain" description="Prephenate/arogenate dehydrogenase" evidence="4">
    <location>
        <begin position="1"/>
        <end position="284"/>
    </location>
</feature>
<comment type="similarity">
    <text evidence="1">Belongs to the prephenate/arogenate dehydrogenase family.</text>
</comment>
<dbReference type="EMBL" id="QRMS01000001">
    <property type="protein sequence ID" value="RHJ89302.1"/>
    <property type="molecule type" value="Genomic_DNA"/>
</dbReference>
<dbReference type="Proteomes" id="UP000284841">
    <property type="component" value="Unassembled WGS sequence"/>
</dbReference>
<dbReference type="GO" id="GO:0004665">
    <property type="term" value="F:prephenate dehydrogenase (NADP+) activity"/>
    <property type="evidence" value="ECO:0007669"/>
    <property type="project" value="InterPro"/>
</dbReference>
<keyword evidence="2" id="KW-0560">Oxidoreductase</keyword>
<gene>
    <name evidence="5" type="ORF">DW099_01630</name>
</gene>
<evidence type="ECO:0000259" key="4">
    <source>
        <dbReference type="PROSITE" id="PS51176"/>
    </source>
</evidence>
<protein>
    <submittedName>
        <fullName evidence="5">Prephenate dehydrogenase</fullName>
    </submittedName>
</protein>
<comment type="pathway">
    <text evidence="3">Amino-acid biosynthesis.</text>
</comment>
<dbReference type="InterPro" id="IPR046825">
    <property type="entry name" value="PDH_C"/>
</dbReference>
<dbReference type="STRING" id="1776384.GCA_900086585_02605"/>
<dbReference type="RefSeq" id="WP_118333398.1">
    <property type="nucleotide sequence ID" value="NZ_AP025567.1"/>
</dbReference>
<dbReference type="SUPFAM" id="SSF51735">
    <property type="entry name" value="NAD(P)-binding Rossmann-fold domains"/>
    <property type="match status" value="1"/>
</dbReference>
<dbReference type="Pfam" id="PF02153">
    <property type="entry name" value="PDH_N"/>
    <property type="match status" value="1"/>
</dbReference>
<dbReference type="InterPro" id="IPR003099">
    <property type="entry name" value="Prephen_DH"/>
</dbReference>
<dbReference type="InterPro" id="IPR050812">
    <property type="entry name" value="Preph/Arog_dehydrog"/>
</dbReference>
<dbReference type="InterPro" id="IPR036291">
    <property type="entry name" value="NAD(P)-bd_dom_sf"/>
</dbReference>
<keyword evidence="6" id="KW-1185">Reference proteome</keyword>
<dbReference type="InterPro" id="IPR008927">
    <property type="entry name" value="6-PGluconate_DH-like_C_sf"/>
</dbReference>
<dbReference type="PROSITE" id="PS51176">
    <property type="entry name" value="PDH_ADH"/>
    <property type="match status" value="1"/>
</dbReference>
<evidence type="ECO:0000256" key="3">
    <source>
        <dbReference type="ARBA" id="ARBA00029440"/>
    </source>
</evidence>
<name>A0A415E699_9FIRM</name>
<dbReference type="Pfam" id="PF20463">
    <property type="entry name" value="PDH_C"/>
    <property type="match status" value="1"/>
</dbReference>
<accession>A0A415E699</accession>
<dbReference type="PANTHER" id="PTHR21363:SF0">
    <property type="entry name" value="PREPHENATE DEHYDROGENASE [NADP(+)]"/>
    <property type="match status" value="1"/>
</dbReference>
<evidence type="ECO:0000256" key="1">
    <source>
        <dbReference type="ARBA" id="ARBA00007964"/>
    </source>
</evidence>
<dbReference type="GO" id="GO:0008977">
    <property type="term" value="F:prephenate dehydrogenase (NAD+) activity"/>
    <property type="evidence" value="ECO:0007669"/>
    <property type="project" value="InterPro"/>
</dbReference>
<dbReference type="PANTHER" id="PTHR21363">
    <property type="entry name" value="PREPHENATE DEHYDROGENASE"/>
    <property type="match status" value="1"/>
</dbReference>
<evidence type="ECO:0000256" key="2">
    <source>
        <dbReference type="ARBA" id="ARBA00023002"/>
    </source>
</evidence>
<dbReference type="OrthoDB" id="9802008at2"/>
<dbReference type="Gene3D" id="3.40.50.720">
    <property type="entry name" value="NAD(P)-binding Rossmann-like Domain"/>
    <property type="match status" value="1"/>
</dbReference>
<evidence type="ECO:0000313" key="5">
    <source>
        <dbReference type="EMBL" id="RHJ89302.1"/>
    </source>
</evidence>
<evidence type="ECO:0000313" key="6">
    <source>
        <dbReference type="Proteomes" id="UP000284841"/>
    </source>
</evidence>
<reference evidence="5 6" key="1">
    <citation type="submission" date="2018-08" db="EMBL/GenBank/DDBJ databases">
        <title>A genome reference for cultivated species of the human gut microbiota.</title>
        <authorList>
            <person name="Zou Y."/>
            <person name="Xue W."/>
            <person name="Luo G."/>
        </authorList>
    </citation>
    <scope>NUCLEOTIDE SEQUENCE [LARGE SCALE GENOMIC DNA]</scope>
    <source>
        <strain evidence="5 6">AM07-24</strain>
    </source>
</reference>
<sequence length="299" mass="32991">MNIGIVGLGLIGGSLAKAYKKAGATVLGSDQNNLTTEFAKMAEAIDGELDEAHFSKCDVIFIAITPVEAIKWMEQNAPRLSRETIIIDCCGTKRNVCKAGYDMARRYGINYLGGHPMAGKEKGGFKHSSADLFDDAPFILVPDDHNNLNLMCKVKKILQMAGFGRISFSTAEEHDKVIAFTSQMPHIVSNGFIKSKTAILHNKNMVSAGSYKDFTRVAYLDEKMWTELFIENRDNLGAELAALIAELQKYQQALEDNDPEELIRLLKEGKECKSKVDKLCDLNSLEVKQEKSSKATASS</sequence>
<dbReference type="Gene3D" id="1.10.3660.10">
    <property type="entry name" value="6-phosphogluconate dehydrogenase C-terminal like domain"/>
    <property type="match status" value="1"/>
</dbReference>